<name>A0AC35UEC1_9BILA</name>
<reference evidence="2" key="1">
    <citation type="submission" date="2016-11" db="UniProtKB">
        <authorList>
            <consortium name="WormBaseParasite"/>
        </authorList>
    </citation>
    <scope>IDENTIFICATION</scope>
    <source>
        <strain evidence="2">KR3021</strain>
    </source>
</reference>
<evidence type="ECO:0000313" key="1">
    <source>
        <dbReference type="Proteomes" id="UP000095286"/>
    </source>
</evidence>
<dbReference type="WBParaSite" id="RSKR_0001075800.1">
    <property type="protein sequence ID" value="RSKR_0001075800.1"/>
    <property type="gene ID" value="RSKR_0001075800"/>
</dbReference>
<dbReference type="Proteomes" id="UP000095286">
    <property type="component" value="Unplaced"/>
</dbReference>
<proteinExistence type="predicted"/>
<organism evidence="1 2">
    <name type="scientific">Rhabditophanes sp. KR3021</name>
    <dbReference type="NCBI Taxonomy" id="114890"/>
    <lineage>
        <taxon>Eukaryota</taxon>
        <taxon>Metazoa</taxon>
        <taxon>Ecdysozoa</taxon>
        <taxon>Nematoda</taxon>
        <taxon>Chromadorea</taxon>
        <taxon>Rhabditida</taxon>
        <taxon>Tylenchina</taxon>
        <taxon>Panagrolaimomorpha</taxon>
        <taxon>Strongyloidoidea</taxon>
        <taxon>Alloionematidae</taxon>
        <taxon>Rhabditophanes</taxon>
    </lineage>
</organism>
<evidence type="ECO:0000313" key="2">
    <source>
        <dbReference type="WBParaSite" id="RSKR_0001075800.1"/>
    </source>
</evidence>
<protein>
    <submittedName>
        <fullName evidence="2">T-box domain-containing protein</fullName>
    </submittedName>
</protein>
<accession>A0AC35UEC1</accession>
<sequence>MSFPPFMRPEFFMNSYLNGPQAGMSYQNMNQPPFFMGMGSMENAAVAAMAAAGGNPAMIPPMCVEDDGVRDDPKVELDEKSLWESFSKVGTEMVITKSGRRIFPAFKASLSGLDKNAKYYLLMDIIPADESRYKFHNSKWMVAGKADPEMPKKMYIHPESPATGEHWMNKGANFHKMKLTNNMSDKHGYTILNSMHKYQPRIHVVRCNDVVHLPYSKFKTFIFKETEFIAVTAYQNDKVTQLKIDHNPFAKGFRDAGAGKREKKRLAGKEDTLNRHSPSTRGNNIDDNGSRLSRDNSSTYDQANDSEVSDDESGIPLKRSKSSCSAHNNSANSSGLDEKSTSFTENRAPSVSSKEKLQHSLVGIPTSKMNLPPFKGKIKEELPGMPFPFMQPHGFGPFYQPNIFAALSAAQRNHNINHQAQQNAHIVQMQQNMFMQNFLMQQHNFQRINNPQTPVLSNSISPLSTSSPNEEIYINEQNVSPSTLFPVLKVEATVNETVESPIQIEQKPKTVQKKSGFDVNDILSKP</sequence>